<evidence type="ECO:0000313" key="2">
    <source>
        <dbReference type="Proteomes" id="UP000467006"/>
    </source>
</evidence>
<keyword evidence="2" id="KW-1185">Reference proteome</keyword>
<organism evidence="1 2">
    <name type="scientific">Mycolicibacterium duvalii</name>
    <dbReference type="NCBI Taxonomy" id="39688"/>
    <lineage>
        <taxon>Bacteria</taxon>
        <taxon>Bacillati</taxon>
        <taxon>Actinomycetota</taxon>
        <taxon>Actinomycetes</taxon>
        <taxon>Mycobacteriales</taxon>
        <taxon>Mycobacteriaceae</taxon>
        <taxon>Mycolicibacterium</taxon>
    </lineage>
</organism>
<dbReference type="OrthoDB" id="4762808at2"/>
<dbReference type="Proteomes" id="UP000467006">
    <property type="component" value="Chromosome"/>
</dbReference>
<proteinExistence type="predicted"/>
<sequence>MRRGLKLWQRNVIGAAVTAAALVAVVVTDLEPQWSEYRATVRPGTEAGPGQSVTVDGQTWTVGGVRHLGRRVKPPGSTLPAGTVVTVVTLQRSGPPGPELGCFGVLTDGRHRWRGQSVSAFGVKPADGAGSLCTAPGPVEWAFVIPADIAPTAVDVTTTGGSIVLRLQL</sequence>
<name>A0A7I7JZ39_9MYCO</name>
<evidence type="ECO:0000313" key="1">
    <source>
        <dbReference type="EMBL" id="BBX16594.1"/>
    </source>
</evidence>
<gene>
    <name evidence="1" type="ORF">MDUV_14540</name>
</gene>
<accession>A0A7I7JZ39</accession>
<dbReference type="EMBL" id="AP022563">
    <property type="protein sequence ID" value="BBX16594.1"/>
    <property type="molecule type" value="Genomic_DNA"/>
</dbReference>
<dbReference type="AlphaFoldDB" id="A0A7I7JZ39"/>
<dbReference type="RefSeq" id="WP_098005701.1">
    <property type="nucleotide sequence ID" value="NZ_AP022563.1"/>
</dbReference>
<reference evidence="1 2" key="1">
    <citation type="journal article" date="2019" name="Emerg. Microbes Infect.">
        <title>Comprehensive subspecies identification of 175 nontuberculous mycobacteria species based on 7547 genomic profiles.</title>
        <authorList>
            <person name="Matsumoto Y."/>
            <person name="Kinjo T."/>
            <person name="Motooka D."/>
            <person name="Nabeya D."/>
            <person name="Jung N."/>
            <person name="Uechi K."/>
            <person name="Horii T."/>
            <person name="Iida T."/>
            <person name="Fujita J."/>
            <person name="Nakamura S."/>
        </authorList>
    </citation>
    <scope>NUCLEOTIDE SEQUENCE [LARGE SCALE GENOMIC DNA]</scope>
    <source>
        <strain evidence="1 2">JCM 6396</strain>
    </source>
</reference>
<protein>
    <submittedName>
        <fullName evidence="1">Uncharacterized protein</fullName>
    </submittedName>
</protein>
<dbReference type="KEGG" id="mdu:MDUV_14540"/>